<keyword evidence="4 7" id="KW-0210">Decarboxylase</keyword>
<feature type="binding site" evidence="7">
    <location>
        <begin position="34"/>
        <end position="38"/>
    </location>
    <ligand>
        <name>substrate</name>
    </ligand>
</feature>
<evidence type="ECO:0000313" key="13">
    <source>
        <dbReference type="Proteomes" id="UP001271769"/>
    </source>
</evidence>
<dbReference type="PROSITE" id="PS00907">
    <property type="entry name" value="UROD_2"/>
    <property type="match status" value="1"/>
</dbReference>
<dbReference type="PROSITE" id="PS00906">
    <property type="entry name" value="UROD_1"/>
    <property type="match status" value="1"/>
</dbReference>
<evidence type="ECO:0000256" key="4">
    <source>
        <dbReference type="ARBA" id="ARBA00022793"/>
    </source>
</evidence>
<evidence type="ECO:0000259" key="11">
    <source>
        <dbReference type="PROSITE" id="PS00907"/>
    </source>
</evidence>
<dbReference type="HAMAP" id="MF_00218">
    <property type="entry name" value="URO_D"/>
    <property type="match status" value="1"/>
</dbReference>
<feature type="site" description="Transition state stabilizer" evidence="7">
    <location>
        <position position="84"/>
    </location>
</feature>
<comment type="subcellular location">
    <subcellularLocation>
        <location evidence="7">Cytoplasm</location>
    </subcellularLocation>
</comment>
<comment type="function">
    <text evidence="7">Catalyzes the decarboxylation of four acetate groups of uroporphyrinogen-III to yield coproporphyrinogen-III.</text>
</comment>
<feature type="binding site" evidence="7">
    <location>
        <position position="84"/>
    </location>
    <ligand>
        <name>substrate</name>
    </ligand>
</feature>
<gene>
    <name evidence="7 12" type="primary">hemE</name>
    <name evidence="12" type="ORF">SMD31_09550</name>
</gene>
<comment type="similarity">
    <text evidence="2 7 9">Belongs to the uroporphyrinogen decarboxylase family.</text>
</comment>
<comment type="caution">
    <text evidence="12">The sequence shown here is derived from an EMBL/GenBank/DDBJ whole genome shotgun (WGS) entry which is preliminary data.</text>
</comment>
<dbReference type="CDD" id="cd00717">
    <property type="entry name" value="URO-D"/>
    <property type="match status" value="1"/>
</dbReference>
<keyword evidence="13" id="KW-1185">Reference proteome</keyword>
<comment type="subunit">
    <text evidence="7">Homodimer.</text>
</comment>
<evidence type="ECO:0000259" key="10">
    <source>
        <dbReference type="PROSITE" id="PS00906"/>
    </source>
</evidence>
<dbReference type="InterPro" id="IPR000257">
    <property type="entry name" value="Uroporphyrinogen_deCOase"/>
</dbReference>
<evidence type="ECO:0000313" key="12">
    <source>
        <dbReference type="EMBL" id="MDY0872169.1"/>
    </source>
</evidence>
<evidence type="ECO:0000256" key="7">
    <source>
        <dbReference type="HAMAP-Rule" id="MF_00218"/>
    </source>
</evidence>
<comment type="catalytic activity">
    <reaction evidence="7 8">
        <text>uroporphyrinogen III + 4 H(+) = coproporphyrinogen III + 4 CO2</text>
        <dbReference type="Rhea" id="RHEA:19865"/>
        <dbReference type="ChEBI" id="CHEBI:15378"/>
        <dbReference type="ChEBI" id="CHEBI:16526"/>
        <dbReference type="ChEBI" id="CHEBI:57308"/>
        <dbReference type="ChEBI" id="CHEBI:57309"/>
        <dbReference type="EC" id="4.1.1.37"/>
    </reaction>
</comment>
<protein>
    <recommendedName>
        <fullName evidence="3 7">Uroporphyrinogen decarboxylase</fullName>
        <shortName evidence="7">UPD</shortName>
        <shortName evidence="7">URO-D</shortName>
        <ecNumber evidence="3 7">4.1.1.37</ecNumber>
    </recommendedName>
</protein>
<dbReference type="NCBIfam" id="TIGR01464">
    <property type="entry name" value="hemE"/>
    <property type="match status" value="1"/>
</dbReference>
<dbReference type="GO" id="GO:0004853">
    <property type="term" value="F:uroporphyrinogen decarboxylase activity"/>
    <property type="evidence" value="ECO:0007669"/>
    <property type="project" value="UniProtKB-EC"/>
</dbReference>
<evidence type="ECO:0000256" key="6">
    <source>
        <dbReference type="ARBA" id="ARBA00023244"/>
    </source>
</evidence>
<comment type="caution">
    <text evidence="7">Lacks conserved residue(s) required for the propagation of feature annotation.</text>
</comment>
<keyword evidence="5 7" id="KW-0456">Lyase</keyword>
<organism evidence="12 13">
    <name type="scientific">Dongia rigui</name>
    <dbReference type="NCBI Taxonomy" id="940149"/>
    <lineage>
        <taxon>Bacteria</taxon>
        <taxon>Pseudomonadati</taxon>
        <taxon>Pseudomonadota</taxon>
        <taxon>Alphaproteobacteria</taxon>
        <taxon>Rhodospirillales</taxon>
        <taxon>Dongiaceae</taxon>
        <taxon>Dongia</taxon>
    </lineage>
</organism>
<sequence length="354" mass="38920">MTIRTEQTMQTPQKLLVRALKGESLARPPIWLMRQAGRYLPEYRAARAKAGSFLDLCYNPEFAVEVTLQPIRRFGFDAAILFSDILVVPHALGQDLRFEEGRGPLLDAITDDAGMARLGMDQFHNRLKPVYAAVAGLKAALPPETALIGFAGAPWTVASYMIEGGSSRDYAKTKAWAYQRPESFQRLMNLLIDATSSYLIAQVEAGAEVLQIFDSWAGALDHAGLLRWSLTPMKAIVDRVRMSHPEVPVIVFPRACGAGYLDFARSSFMHGLSLDSGVPLDWAFTQLQGRIALQGNLDPQLLVAGGDAMRDAATKILETLGRGPFIFNLGHGIVPETPPEHVGELVKLVQGWHR</sequence>
<feature type="binding site" evidence="7">
    <location>
        <position position="215"/>
    </location>
    <ligand>
        <name>substrate</name>
    </ligand>
</feature>
<dbReference type="EC" id="4.1.1.37" evidence="3 7"/>
<dbReference type="PANTHER" id="PTHR21091:SF169">
    <property type="entry name" value="UROPORPHYRINOGEN DECARBOXYLASE"/>
    <property type="match status" value="1"/>
</dbReference>
<dbReference type="PANTHER" id="PTHR21091">
    <property type="entry name" value="METHYLTETRAHYDROFOLATE:HOMOCYSTEINE METHYLTRANSFERASE RELATED"/>
    <property type="match status" value="1"/>
</dbReference>
<dbReference type="EMBL" id="JAXCLX010000001">
    <property type="protein sequence ID" value="MDY0872169.1"/>
    <property type="molecule type" value="Genomic_DNA"/>
</dbReference>
<evidence type="ECO:0000256" key="9">
    <source>
        <dbReference type="RuleBase" id="RU004169"/>
    </source>
</evidence>
<name>A0ABU5DY27_9PROT</name>
<evidence type="ECO:0000256" key="1">
    <source>
        <dbReference type="ARBA" id="ARBA00004804"/>
    </source>
</evidence>
<evidence type="ECO:0000256" key="2">
    <source>
        <dbReference type="ARBA" id="ARBA00009935"/>
    </source>
</evidence>
<feature type="domain" description="Uroporphyrinogen decarboxylase (URO-D)" evidence="10">
    <location>
        <begin position="29"/>
        <end position="38"/>
    </location>
</feature>
<feature type="binding site" evidence="7">
    <location>
        <position position="331"/>
    </location>
    <ligand>
        <name>substrate</name>
    </ligand>
</feature>
<evidence type="ECO:0000256" key="8">
    <source>
        <dbReference type="RuleBase" id="RU000554"/>
    </source>
</evidence>
<evidence type="ECO:0000256" key="3">
    <source>
        <dbReference type="ARBA" id="ARBA00012288"/>
    </source>
</evidence>
<feature type="domain" description="Uroporphyrinogen decarboxylase (URO-D)" evidence="11">
    <location>
        <begin position="148"/>
        <end position="164"/>
    </location>
</feature>
<comment type="pathway">
    <text evidence="1 7 8">Porphyrin-containing compound metabolism; protoporphyrin-IX biosynthesis; coproporphyrinogen-III from 5-aminolevulinate: step 4/4.</text>
</comment>
<keyword evidence="7" id="KW-0963">Cytoplasm</keyword>
<dbReference type="InterPro" id="IPR038071">
    <property type="entry name" value="UROD/MetE-like_sf"/>
</dbReference>
<dbReference type="SUPFAM" id="SSF51726">
    <property type="entry name" value="UROD/MetE-like"/>
    <property type="match status" value="1"/>
</dbReference>
<dbReference type="Proteomes" id="UP001271769">
    <property type="component" value="Unassembled WGS sequence"/>
</dbReference>
<dbReference type="InterPro" id="IPR006361">
    <property type="entry name" value="Uroporphyrinogen_deCO2ase_HemE"/>
</dbReference>
<feature type="binding site" evidence="7">
    <location>
        <position position="160"/>
    </location>
    <ligand>
        <name>substrate</name>
    </ligand>
</feature>
<proteinExistence type="inferred from homology"/>
<accession>A0ABU5DY27</accession>
<dbReference type="Pfam" id="PF01208">
    <property type="entry name" value="URO-D"/>
    <property type="match status" value="1"/>
</dbReference>
<dbReference type="Gene3D" id="3.20.20.210">
    <property type="match status" value="1"/>
</dbReference>
<reference evidence="12 13" key="1">
    <citation type="journal article" date="2013" name="Antonie Van Leeuwenhoek">
        <title>Dongia rigui sp. nov., isolated from freshwater of a large wetland in Korea.</title>
        <authorList>
            <person name="Baik K.S."/>
            <person name="Hwang Y.M."/>
            <person name="Choi J.S."/>
            <person name="Kwon J."/>
            <person name="Seong C.N."/>
        </authorList>
    </citation>
    <scope>NUCLEOTIDE SEQUENCE [LARGE SCALE GENOMIC DNA]</scope>
    <source>
        <strain evidence="12 13">04SU4-P</strain>
    </source>
</reference>
<evidence type="ECO:0000256" key="5">
    <source>
        <dbReference type="ARBA" id="ARBA00023239"/>
    </source>
</evidence>
<keyword evidence="6 7" id="KW-0627">Porphyrin biosynthesis</keyword>